<gene>
    <name evidence="1" type="ORF">P3G67_04480</name>
</gene>
<comment type="caution">
    <text evidence="1">The sequence shown here is derived from an EMBL/GenBank/DDBJ whole genome shotgun (WGS) entry which is preliminary data.</text>
</comment>
<organism evidence="1 2">
    <name type="scientific">Streptomyces silvisoli</name>
    <dbReference type="NCBI Taxonomy" id="3034235"/>
    <lineage>
        <taxon>Bacteria</taxon>
        <taxon>Bacillati</taxon>
        <taxon>Actinomycetota</taxon>
        <taxon>Actinomycetes</taxon>
        <taxon>Kitasatosporales</taxon>
        <taxon>Streptomycetaceae</taxon>
        <taxon>Streptomyces</taxon>
    </lineage>
</organism>
<dbReference type="RefSeq" id="WP_276092276.1">
    <property type="nucleotide sequence ID" value="NZ_JARJBC010000002.1"/>
</dbReference>
<protein>
    <submittedName>
        <fullName evidence="1">Uncharacterized protein</fullName>
    </submittedName>
</protein>
<keyword evidence="2" id="KW-1185">Reference proteome</keyword>
<evidence type="ECO:0000313" key="2">
    <source>
        <dbReference type="Proteomes" id="UP001216579"/>
    </source>
</evidence>
<evidence type="ECO:0000313" key="1">
    <source>
        <dbReference type="EMBL" id="MDF3288492.1"/>
    </source>
</evidence>
<name>A0ABT5ZF94_9ACTN</name>
<reference evidence="1 2" key="1">
    <citation type="submission" date="2023-03" db="EMBL/GenBank/DDBJ databases">
        <title>Draft genome sequence of Streptomyces sp. RB6PN23 isolated from peat swamp forest in Thailand.</title>
        <authorList>
            <person name="Klaysubun C."/>
            <person name="Duangmal K."/>
        </authorList>
    </citation>
    <scope>NUCLEOTIDE SEQUENCE [LARGE SCALE GENOMIC DNA]</scope>
    <source>
        <strain evidence="1 2">RB6PN23</strain>
    </source>
</reference>
<dbReference type="EMBL" id="JARJBC010000002">
    <property type="protein sequence ID" value="MDF3288492.1"/>
    <property type="molecule type" value="Genomic_DNA"/>
</dbReference>
<sequence>MFEIRVICDLTDTDRVTTALSSTFATGAIRQYPTRDGQRTRLYATADHRPEPGPWPTPRQAYADAPSIDQEIGWAVRTTAEAECFTELDRAYYLRKAALLDRIALLDEPDEPRDATETAEAAAVMLLDTDKSAGGRYHGRGYWPEHPAAEANPRGYVRQEYAQWWAKEGRAQHRAALLAAGCCPNCAWPQHQCTCADHPDA</sequence>
<dbReference type="Proteomes" id="UP001216579">
    <property type="component" value="Unassembled WGS sequence"/>
</dbReference>
<accession>A0ABT5ZF94</accession>
<proteinExistence type="predicted"/>